<gene>
    <name evidence="19" type="ORF">E4099_16775</name>
</gene>
<keyword evidence="9 14" id="KW-0862">Zinc</keyword>
<evidence type="ECO:0000256" key="11">
    <source>
        <dbReference type="ARBA" id="ARBA00023049"/>
    </source>
</evidence>
<feature type="domain" description="CBS" evidence="18">
    <location>
        <begin position="315"/>
        <end position="375"/>
    </location>
</feature>
<protein>
    <recommendedName>
        <fullName evidence="14">Zinc metalloprotease</fullName>
    </recommendedName>
</protein>
<dbReference type="InterPro" id="IPR016483">
    <property type="entry name" value="UCP006404_Pept_M50_CBS"/>
</dbReference>
<keyword evidence="10 14" id="KW-1133">Transmembrane helix</keyword>
<organism evidence="19 20">
    <name type="scientific">Streptomyces palmae</name>
    <dbReference type="NCBI Taxonomy" id="1701085"/>
    <lineage>
        <taxon>Bacteria</taxon>
        <taxon>Bacillati</taxon>
        <taxon>Actinomycetota</taxon>
        <taxon>Actinomycetes</taxon>
        <taxon>Kitasatosporales</taxon>
        <taxon>Streptomycetaceae</taxon>
        <taxon>Streptomyces</taxon>
    </lineage>
</organism>
<evidence type="ECO:0000256" key="4">
    <source>
        <dbReference type="ARBA" id="ARBA00022670"/>
    </source>
</evidence>
<dbReference type="GO" id="GO:0046872">
    <property type="term" value="F:metal ion binding"/>
    <property type="evidence" value="ECO:0007669"/>
    <property type="project" value="UniProtKB-UniRule"/>
</dbReference>
<dbReference type="CDD" id="cd06164">
    <property type="entry name" value="S2P-M50_SpoIVFB_CBS"/>
    <property type="match status" value="1"/>
</dbReference>
<feature type="transmembrane region" description="Helical" evidence="14">
    <location>
        <begin position="109"/>
        <end position="131"/>
    </location>
</feature>
<evidence type="ECO:0000256" key="5">
    <source>
        <dbReference type="ARBA" id="ARBA00022692"/>
    </source>
</evidence>
<dbReference type="InterPro" id="IPR000644">
    <property type="entry name" value="CBS_dom"/>
</dbReference>
<evidence type="ECO:0000313" key="19">
    <source>
        <dbReference type="EMBL" id="TGB07619.1"/>
    </source>
</evidence>
<evidence type="ECO:0000256" key="16">
    <source>
        <dbReference type="PIRSR" id="PIRSR006404-2"/>
    </source>
</evidence>
<evidence type="ECO:0000256" key="14">
    <source>
        <dbReference type="PIRNR" id="PIRNR006404"/>
    </source>
</evidence>
<keyword evidence="11 14" id="KW-0482">Metalloprotease</keyword>
<dbReference type="PIRSF" id="PIRSF006404">
    <property type="entry name" value="UCP006404_Pept_M50_CBS"/>
    <property type="match status" value="1"/>
</dbReference>
<evidence type="ECO:0000256" key="15">
    <source>
        <dbReference type="PIRSR" id="PIRSR006404-1"/>
    </source>
</evidence>
<evidence type="ECO:0000256" key="1">
    <source>
        <dbReference type="ARBA" id="ARBA00004651"/>
    </source>
</evidence>
<comment type="caution">
    <text evidence="19">The sequence shown here is derived from an EMBL/GenBank/DDBJ whole genome shotgun (WGS) entry which is preliminary data.</text>
</comment>
<evidence type="ECO:0000256" key="13">
    <source>
        <dbReference type="ARBA" id="ARBA00023136"/>
    </source>
</evidence>
<feature type="transmembrane region" description="Helical" evidence="14">
    <location>
        <begin position="186"/>
        <end position="209"/>
    </location>
</feature>
<keyword evidence="13 14" id="KW-0472">Membrane</keyword>
<dbReference type="PANTHER" id="PTHR39188:SF3">
    <property type="entry name" value="STAGE IV SPORULATION PROTEIN FB"/>
    <property type="match status" value="1"/>
</dbReference>
<evidence type="ECO:0000259" key="18">
    <source>
        <dbReference type="PROSITE" id="PS51371"/>
    </source>
</evidence>
<dbReference type="GO" id="GO:0005886">
    <property type="term" value="C:plasma membrane"/>
    <property type="evidence" value="ECO:0007669"/>
    <property type="project" value="UniProtKB-SubCell"/>
</dbReference>
<dbReference type="InterPro" id="IPR008915">
    <property type="entry name" value="Peptidase_M50"/>
</dbReference>
<comment type="subcellular location">
    <subcellularLocation>
        <location evidence="1 14">Cell membrane</location>
        <topology evidence="1 14">Multi-pass membrane protein</topology>
    </subcellularLocation>
</comment>
<keyword evidence="5 14" id="KW-0812">Transmembrane</keyword>
<dbReference type="Gene3D" id="3.10.580.10">
    <property type="entry name" value="CBS-domain"/>
    <property type="match status" value="1"/>
</dbReference>
<dbReference type="Pfam" id="PF00571">
    <property type="entry name" value="CBS"/>
    <property type="match status" value="1"/>
</dbReference>
<evidence type="ECO:0000256" key="7">
    <source>
        <dbReference type="ARBA" id="ARBA00022737"/>
    </source>
</evidence>
<dbReference type="GO" id="GO:0008237">
    <property type="term" value="F:metallopeptidase activity"/>
    <property type="evidence" value="ECO:0007669"/>
    <property type="project" value="UniProtKB-UniRule"/>
</dbReference>
<evidence type="ECO:0000256" key="3">
    <source>
        <dbReference type="ARBA" id="ARBA00022475"/>
    </source>
</evidence>
<keyword evidence="8 14" id="KW-0378">Hydrolase</keyword>
<keyword evidence="12 17" id="KW-0129">CBS domain</keyword>
<evidence type="ECO:0000256" key="17">
    <source>
        <dbReference type="PROSITE-ProRule" id="PRU00703"/>
    </source>
</evidence>
<keyword evidence="4 14" id="KW-0645">Protease</keyword>
<dbReference type="EMBL" id="SRID01000146">
    <property type="protein sequence ID" value="TGB07619.1"/>
    <property type="molecule type" value="Genomic_DNA"/>
</dbReference>
<dbReference type="RefSeq" id="WP_135339877.1">
    <property type="nucleotide sequence ID" value="NZ_JBHLTX010000017.1"/>
</dbReference>
<dbReference type="InterPro" id="IPR046342">
    <property type="entry name" value="CBS_dom_sf"/>
</dbReference>
<proteinExistence type="inferred from homology"/>
<feature type="transmembrane region" description="Helical" evidence="14">
    <location>
        <begin position="12"/>
        <end position="33"/>
    </location>
</feature>
<evidence type="ECO:0000313" key="20">
    <source>
        <dbReference type="Proteomes" id="UP000297948"/>
    </source>
</evidence>
<comment type="similarity">
    <text evidence="2 14">Belongs to the peptidase M50B family.</text>
</comment>
<name>A0A4Z0HBL6_9ACTN</name>
<dbReference type="PROSITE" id="PS51371">
    <property type="entry name" value="CBS"/>
    <property type="match status" value="1"/>
</dbReference>
<feature type="binding site" evidence="16">
    <location>
        <position position="67"/>
    </location>
    <ligand>
        <name>Zn(2+)</name>
        <dbReference type="ChEBI" id="CHEBI:29105"/>
        <note>catalytic</note>
    </ligand>
</feature>
<dbReference type="PANTHER" id="PTHR39188">
    <property type="entry name" value="MEMBRANE-ASSOCIATED ZINC METALLOPROTEASE M50B"/>
    <property type="match status" value="1"/>
</dbReference>
<dbReference type="SUPFAM" id="SSF54631">
    <property type="entry name" value="CBS-domain pair"/>
    <property type="match status" value="1"/>
</dbReference>
<feature type="transmembrane region" description="Helical" evidence="14">
    <location>
        <begin position="48"/>
        <end position="67"/>
    </location>
</feature>
<feature type="transmembrane region" description="Helical" evidence="14">
    <location>
        <begin position="215"/>
        <end position="232"/>
    </location>
</feature>
<feature type="binding site" evidence="16">
    <location>
        <position position="71"/>
    </location>
    <ligand>
        <name>Zn(2+)</name>
        <dbReference type="ChEBI" id="CHEBI:29105"/>
        <note>catalytic</note>
    </ligand>
</feature>
<feature type="active site" evidence="15">
    <location>
        <position position="68"/>
    </location>
</feature>
<dbReference type="Proteomes" id="UP000297948">
    <property type="component" value="Unassembled WGS sequence"/>
</dbReference>
<dbReference type="Pfam" id="PF02163">
    <property type="entry name" value="Peptidase_M50"/>
    <property type="match status" value="2"/>
</dbReference>
<evidence type="ECO:0000256" key="9">
    <source>
        <dbReference type="ARBA" id="ARBA00022833"/>
    </source>
</evidence>
<dbReference type="OrthoDB" id="9781963at2"/>
<comment type="cofactor">
    <cofactor evidence="14 16">
        <name>Zn(2+)</name>
        <dbReference type="ChEBI" id="CHEBI:29105"/>
    </cofactor>
    <text evidence="14 16">Binds 1 zinc ion per subunit.</text>
</comment>
<keyword evidence="7" id="KW-0677">Repeat</keyword>
<reference evidence="19 20" key="1">
    <citation type="submission" date="2019-03" db="EMBL/GenBank/DDBJ databases">
        <authorList>
            <person name="Gonzalez-Pimentel J.L."/>
        </authorList>
    </citation>
    <scope>NUCLEOTIDE SEQUENCE [LARGE SCALE GENOMIC DNA]</scope>
    <source>
        <strain evidence="19 20">JCM 31289</strain>
    </source>
</reference>
<accession>A0A4Z0HBL6</accession>
<feature type="binding site" evidence="16">
    <location>
        <position position="166"/>
    </location>
    <ligand>
        <name>Zn(2+)</name>
        <dbReference type="ChEBI" id="CHEBI:29105"/>
        <note>catalytic</note>
    </ligand>
</feature>
<feature type="transmembrane region" description="Helical" evidence="14">
    <location>
        <begin position="143"/>
        <end position="165"/>
    </location>
</feature>
<keyword evidence="3 14" id="KW-1003">Cell membrane</keyword>
<sequence length="379" mass="40706">MRPTFMLGRILGVRVGVHWSLLVVFVLIAVGLGQGRLPRSHPGYPAPLYWTAGLVTAVVFFASLLAHELAHSVVARRNGVEVDDIVLWLLGGAARLKGEARTPGAELRIAAVGPATSLVLGGVFTLAAWLLHLASAPGLLVESVLWLGVINVLLAVFNTIPAAPLDGGRLLRAFLWWRTKDRLRATTMATTAGRVFGWFLTLLGLFLVLRGDVTDGLWLVLLGWFLVAAATVEGRQAQLRGTLAGIPVRNAMTMDPVTVPDDLAVGVFLSGAPQQYRHSAYPVIHGVRPVGLVTLDRARRVPANRRDLTALGDIMLPLDQVTTTAPDDPLADLLPRMAPGPDHRVLVLEGSALVGIVSASDINRMVNWLTTSLPRARGR</sequence>
<keyword evidence="20" id="KW-1185">Reference proteome</keyword>
<evidence type="ECO:0000256" key="8">
    <source>
        <dbReference type="ARBA" id="ARBA00022801"/>
    </source>
</evidence>
<dbReference type="AlphaFoldDB" id="A0A4Z0HBL6"/>
<keyword evidence="6 14" id="KW-0479">Metal-binding</keyword>
<dbReference type="SMART" id="SM00116">
    <property type="entry name" value="CBS"/>
    <property type="match status" value="2"/>
</dbReference>
<evidence type="ECO:0000256" key="12">
    <source>
        <dbReference type="ARBA" id="ARBA00023122"/>
    </source>
</evidence>
<evidence type="ECO:0000256" key="6">
    <source>
        <dbReference type="ARBA" id="ARBA00022723"/>
    </source>
</evidence>
<dbReference type="GO" id="GO:0006508">
    <property type="term" value="P:proteolysis"/>
    <property type="evidence" value="ECO:0007669"/>
    <property type="project" value="UniProtKB-KW"/>
</dbReference>
<evidence type="ECO:0000256" key="10">
    <source>
        <dbReference type="ARBA" id="ARBA00022989"/>
    </source>
</evidence>
<evidence type="ECO:0000256" key="2">
    <source>
        <dbReference type="ARBA" id="ARBA00007931"/>
    </source>
</evidence>